<dbReference type="InterPro" id="IPR039247">
    <property type="entry name" value="KhpB"/>
</dbReference>
<dbReference type="AlphaFoldDB" id="A0A382NN65"/>
<feature type="domain" description="R3H" evidence="1">
    <location>
        <begin position="84"/>
        <end position="152"/>
    </location>
</feature>
<proteinExistence type="predicted"/>
<sequence>MTMSTLPKNILENLLTRLGFEATIEETEMETGSLLNVKTEDDPGRLIGRQGRTLSDLQYLTNRLLIVQDKEAPKVTVDVGNYRTENTENLVKTAKEAAEKSRRWGEVVELEPMNAYDRRIVHQTLADVEDVTTESIEVEDTSNKVVLVRPKR</sequence>
<dbReference type="Pfam" id="PF01424">
    <property type="entry name" value="R3H"/>
    <property type="match status" value="1"/>
</dbReference>
<dbReference type="CDD" id="cd02644">
    <property type="entry name" value="R3H_jag"/>
    <property type="match status" value="1"/>
</dbReference>
<dbReference type="InterPro" id="IPR034079">
    <property type="entry name" value="R3H_KhpB"/>
</dbReference>
<dbReference type="GO" id="GO:0003723">
    <property type="term" value="F:RNA binding"/>
    <property type="evidence" value="ECO:0007669"/>
    <property type="project" value="InterPro"/>
</dbReference>
<dbReference type="InterPro" id="IPR038008">
    <property type="entry name" value="Jag_KH"/>
</dbReference>
<dbReference type="InterPro" id="IPR015946">
    <property type="entry name" value="KH_dom-like_a/b"/>
</dbReference>
<name>A0A382NN65_9ZZZZ</name>
<dbReference type="PROSITE" id="PS51061">
    <property type="entry name" value="R3H"/>
    <property type="match status" value="1"/>
</dbReference>
<dbReference type="SUPFAM" id="SSF82708">
    <property type="entry name" value="R3H domain"/>
    <property type="match status" value="1"/>
</dbReference>
<dbReference type="PANTHER" id="PTHR35800">
    <property type="entry name" value="PROTEIN JAG"/>
    <property type="match status" value="1"/>
</dbReference>
<evidence type="ECO:0000313" key="2">
    <source>
        <dbReference type="EMBL" id="SVC61757.1"/>
    </source>
</evidence>
<dbReference type="CDD" id="cd02414">
    <property type="entry name" value="KH-II_Jag"/>
    <property type="match status" value="1"/>
</dbReference>
<organism evidence="2">
    <name type="scientific">marine metagenome</name>
    <dbReference type="NCBI Taxonomy" id="408172"/>
    <lineage>
        <taxon>unclassified sequences</taxon>
        <taxon>metagenomes</taxon>
        <taxon>ecological metagenomes</taxon>
    </lineage>
</organism>
<evidence type="ECO:0000259" key="1">
    <source>
        <dbReference type="PROSITE" id="PS51061"/>
    </source>
</evidence>
<gene>
    <name evidence="2" type="ORF">METZ01_LOCUS314611</name>
</gene>
<dbReference type="Pfam" id="PF13083">
    <property type="entry name" value="KH_KhpA-B"/>
    <property type="match status" value="1"/>
</dbReference>
<protein>
    <recommendedName>
        <fullName evidence="1">R3H domain-containing protein</fullName>
    </recommendedName>
</protein>
<dbReference type="Gene3D" id="3.30.1370.50">
    <property type="entry name" value="R3H-like domain"/>
    <property type="match status" value="1"/>
</dbReference>
<accession>A0A382NN65</accession>
<dbReference type="SMART" id="SM00393">
    <property type="entry name" value="R3H"/>
    <property type="match status" value="1"/>
</dbReference>
<dbReference type="EMBL" id="UINC01101161">
    <property type="protein sequence ID" value="SVC61757.1"/>
    <property type="molecule type" value="Genomic_DNA"/>
</dbReference>
<dbReference type="InterPro" id="IPR036867">
    <property type="entry name" value="R3H_dom_sf"/>
</dbReference>
<dbReference type="InterPro" id="IPR001374">
    <property type="entry name" value="R3H_dom"/>
</dbReference>
<dbReference type="PANTHER" id="PTHR35800:SF1">
    <property type="entry name" value="RNA-BINDING PROTEIN KHPB"/>
    <property type="match status" value="1"/>
</dbReference>
<dbReference type="Gene3D" id="3.30.300.20">
    <property type="match status" value="1"/>
</dbReference>
<reference evidence="2" key="1">
    <citation type="submission" date="2018-05" db="EMBL/GenBank/DDBJ databases">
        <authorList>
            <person name="Lanie J.A."/>
            <person name="Ng W.-L."/>
            <person name="Kazmierczak K.M."/>
            <person name="Andrzejewski T.M."/>
            <person name="Davidsen T.M."/>
            <person name="Wayne K.J."/>
            <person name="Tettelin H."/>
            <person name="Glass J.I."/>
            <person name="Rusch D."/>
            <person name="Podicherti R."/>
            <person name="Tsui H.-C.T."/>
            <person name="Winkler M.E."/>
        </authorList>
    </citation>
    <scope>NUCLEOTIDE SEQUENCE</scope>
</reference>